<dbReference type="GO" id="GO:0019877">
    <property type="term" value="P:diaminopimelate biosynthetic process"/>
    <property type="evidence" value="ECO:0007669"/>
    <property type="project" value="UniProtKB-UniRule"/>
</dbReference>
<comment type="catalytic activity">
    <reaction evidence="11 12">
        <text>L-aspartate 4-semialdehyde + pyruvate = (2S,4S)-4-hydroxy-2,3,4,5-tetrahydrodipicolinate + H2O + H(+)</text>
        <dbReference type="Rhea" id="RHEA:34171"/>
        <dbReference type="ChEBI" id="CHEBI:15361"/>
        <dbReference type="ChEBI" id="CHEBI:15377"/>
        <dbReference type="ChEBI" id="CHEBI:15378"/>
        <dbReference type="ChEBI" id="CHEBI:67139"/>
        <dbReference type="ChEBI" id="CHEBI:537519"/>
        <dbReference type="EC" id="4.3.3.7"/>
    </reaction>
</comment>
<dbReference type="GO" id="GO:0009089">
    <property type="term" value="P:lysine biosynthetic process via diaminopimelate"/>
    <property type="evidence" value="ECO:0007669"/>
    <property type="project" value="UniProtKB-UniRule"/>
</dbReference>
<dbReference type="UniPathway" id="UPA00034">
    <property type="reaction ID" value="UER00017"/>
</dbReference>
<gene>
    <name evidence="12 16" type="primary">dapA</name>
    <name evidence="16" type="ORF">KL86SPO_30574</name>
</gene>
<dbReference type="EC" id="4.3.3.7" evidence="4 12"/>
<dbReference type="EMBL" id="FMJE01000003">
    <property type="protein sequence ID" value="SCM80396.1"/>
    <property type="molecule type" value="Genomic_DNA"/>
</dbReference>
<dbReference type="GO" id="GO:0008840">
    <property type="term" value="F:4-hydroxy-tetrahydrodipicolinate synthase activity"/>
    <property type="evidence" value="ECO:0007669"/>
    <property type="project" value="UniProtKB-UniRule"/>
</dbReference>
<dbReference type="PANTHER" id="PTHR12128:SF66">
    <property type="entry name" value="4-HYDROXY-2-OXOGLUTARATE ALDOLASE, MITOCHONDRIAL"/>
    <property type="match status" value="1"/>
</dbReference>
<protein>
    <recommendedName>
        <fullName evidence="4 12">4-hydroxy-tetrahydrodipicolinate synthase</fullName>
        <shortName evidence="12">HTPA synthase</shortName>
        <ecNumber evidence="4 12">4.3.3.7</ecNumber>
    </recommendedName>
</protein>
<dbReference type="CDD" id="cd00950">
    <property type="entry name" value="DHDPS"/>
    <property type="match status" value="1"/>
</dbReference>
<evidence type="ECO:0000256" key="13">
    <source>
        <dbReference type="PIRNR" id="PIRNR001365"/>
    </source>
</evidence>
<feature type="binding site" evidence="12 15">
    <location>
        <position position="205"/>
    </location>
    <ligand>
        <name>pyruvate</name>
        <dbReference type="ChEBI" id="CHEBI:15361"/>
    </ligand>
</feature>
<dbReference type="SUPFAM" id="SSF51569">
    <property type="entry name" value="Aldolase"/>
    <property type="match status" value="1"/>
</dbReference>
<dbReference type="HAMAP" id="MF_00418">
    <property type="entry name" value="DapA"/>
    <property type="match status" value="1"/>
</dbReference>
<comment type="pathway">
    <text evidence="2 12">Amino-acid biosynthesis; L-lysine biosynthesis via DAP pathway; (S)-tetrahydrodipicolinate from L-aspartate: step 3/4.</text>
</comment>
<keyword evidence="8 12" id="KW-0457">Lysine biosynthesis</keyword>
<proteinExistence type="inferred from homology"/>
<evidence type="ECO:0000256" key="8">
    <source>
        <dbReference type="ARBA" id="ARBA00023154"/>
    </source>
</evidence>
<evidence type="ECO:0000256" key="1">
    <source>
        <dbReference type="ARBA" id="ARBA00003294"/>
    </source>
</evidence>
<evidence type="ECO:0000256" key="6">
    <source>
        <dbReference type="ARBA" id="ARBA00022605"/>
    </source>
</evidence>
<dbReference type="InterPro" id="IPR020624">
    <property type="entry name" value="Schiff_base-form_aldolases_CS"/>
</dbReference>
<evidence type="ECO:0000256" key="3">
    <source>
        <dbReference type="ARBA" id="ARBA00007592"/>
    </source>
</evidence>
<comment type="subcellular location">
    <subcellularLocation>
        <location evidence="12">Cytoplasm</location>
    </subcellularLocation>
</comment>
<comment type="function">
    <text evidence="1 12">Catalyzes the condensation of (S)-aspartate-beta-semialdehyde [(S)-ASA] and pyruvate to 4-hydroxy-tetrahydrodipicolinate (HTPA).</text>
</comment>
<dbReference type="RefSeq" id="WP_188396735.1">
    <property type="nucleotide sequence ID" value="NZ_LT608335.1"/>
</dbReference>
<dbReference type="PIRSF" id="PIRSF001365">
    <property type="entry name" value="DHDPS"/>
    <property type="match status" value="1"/>
</dbReference>
<evidence type="ECO:0000256" key="9">
    <source>
        <dbReference type="ARBA" id="ARBA00023239"/>
    </source>
</evidence>
<feature type="site" description="Part of a proton relay during catalysis" evidence="12">
    <location>
        <position position="109"/>
    </location>
</feature>
<dbReference type="PRINTS" id="PR00146">
    <property type="entry name" value="DHPICSNTHASE"/>
</dbReference>
<comment type="caution">
    <text evidence="12">Was originally thought to be a dihydrodipicolinate synthase (DHDPS), catalyzing the condensation of (S)-aspartate-beta-semialdehyde [(S)-ASA] and pyruvate to dihydrodipicolinate (DHDP). However, it was shown in E.coli that the product of the enzymatic reaction is not dihydrodipicolinate but in fact (4S)-4-hydroxy-2,3,4,5-tetrahydro-(2S)-dipicolinic acid (HTPA), and that the consecutive dehydration reaction leading to DHDP is not spontaneous but catalyzed by DapB.</text>
</comment>
<comment type="similarity">
    <text evidence="3 12 13">Belongs to the DapA family.</text>
</comment>
<feature type="active site" description="Schiff-base intermediate with substrate" evidence="12 14">
    <location>
        <position position="163"/>
    </location>
</feature>
<dbReference type="GO" id="GO:0005829">
    <property type="term" value="C:cytosol"/>
    <property type="evidence" value="ECO:0007669"/>
    <property type="project" value="TreeGrafter"/>
</dbReference>
<dbReference type="SMART" id="SM01130">
    <property type="entry name" value="DHDPS"/>
    <property type="match status" value="1"/>
</dbReference>
<sequence length="294" mass="31173">MRNFGRVLTAMVTPFNVDYSVNYNEAAKLAKYLVANGSDGIVVAGSTGEAATLSKDEKLELFRTVLDAVGDSATVIAGTGSNDTRASIEMTQAAEKIGVHGAMLVGPYYNKPPQEGFYQHFKAIADSTGLPLIVYNVPGRTASNILPATIARLAEINNIVAVKEASGSLDQISEIIRITPNDFLVYSGDDGLTLPLLGVGGNGVISVAAHIVGKRMQEMITAFFAGDIAKAQAIHLELMPFFKAIFITTNPIPIKECVNIIGINAGPLRLPLISPTAGETQQLKQVMQSIGVLQ</sequence>
<keyword evidence="9 12" id="KW-0456">Lyase</keyword>
<name>A0A212LSD8_9FIRM</name>
<dbReference type="PROSITE" id="PS00666">
    <property type="entry name" value="DHDPS_2"/>
    <property type="match status" value="1"/>
</dbReference>
<dbReference type="PANTHER" id="PTHR12128">
    <property type="entry name" value="DIHYDRODIPICOLINATE SYNTHASE"/>
    <property type="match status" value="1"/>
</dbReference>
<dbReference type="Gene3D" id="3.20.20.70">
    <property type="entry name" value="Aldolase class I"/>
    <property type="match status" value="1"/>
</dbReference>
<organism evidence="16">
    <name type="scientific">uncultured Sporomusa sp</name>
    <dbReference type="NCBI Taxonomy" id="307249"/>
    <lineage>
        <taxon>Bacteria</taxon>
        <taxon>Bacillati</taxon>
        <taxon>Bacillota</taxon>
        <taxon>Negativicutes</taxon>
        <taxon>Selenomonadales</taxon>
        <taxon>Sporomusaceae</taxon>
        <taxon>Sporomusa</taxon>
        <taxon>environmental samples</taxon>
    </lineage>
</organism>
<evidence type="ECO:0000256" key="12">
    <source>
        <dbReference type="HAMAP-Rule" id="MF_00418"/>
    </source>
</evidence>
<evidence type="ECO:0000256" key="10">
    <source>
        <dbReference type="ARBA" id="ARBA00023270"/>
    </source>
</evidence>
<dbReference type="Pfam" id="PF00701">
    <property type="entry name" value="DHDPS"/>
    <property type="match status" value="1"/>
</dbReference>
<dbReference type="InterPro" id="IPR020625">
    <property type="entry name" value="Schiff_base-form_aldolases_AS"/>
</dbReference>
<evidence type="ECO:0000256" key="15">
    <source>
        <dbReference type="PIRSR" id="PIRSR001365-2"/>
    </source>
</evidence>
<feature type="active site" description="Proton donor/acceptor" evidence="12 14">
    <location>
        <position position="135"/>
    </location>
</feature>
<feature type="binding site" evidence="12 15">
    <location>
        <position position="47"/>
    </location>
    <ligand>
        <name>pyruvate</name>
        <dbReference type="ChEBI" id="CHEBI:15361"/>
    </ligand>
</feature>
<evidence type="ECO:0000256" key="2">
    <source>
        <dbReference type="ARBA" id="ARBA00005120"/>
    </source>
</evidence>
<reference evidence="16" key="1">
    <citation type="submission" date="2016-08" db="EMBL/GenBank/DDBJ databases">
        <authorList>
            <person name="Seilhamer J.J."/>
        </authorList>
    </citation>
    <scope>NUCLEOTIDE SEQUENCE</scope>
    <source>
        <strain evidence="16">86</strain>
    </source>
</reference>
<dbReference type="InterPro" id="IPR013785">
    <property type="entry name" value="Aldolase_TIM"/>
</dbReference>
<feature type="site" description="Part of a proton relay during catalysis" evidence="12">
    <location>
        <position position="46"/>
    </location>
</feature>
<accession>A0A212LSD8</accession>
<keyword evidence="7 12" id="KW-0220">Diaminopimelate biosynthesis</keyword>
<evidence type="ECO:0000256" key="5">
    <source>
        <dbReference type="ARBA" id="ARBA00022490"/>
    </source>
</evidence>
<evidence type="ECO:0000256" key="11">
    <source>
        <dbReference type="ARBA" id="ARBA00047836"/>
    </source>
</evidence>
<dbReference type="AlphaFoldDB" id="A0A212LSD8"/>
<keyword evidence="10 12" id="KW-0704">Schiff base</keyword>
<evidence type="ECO:0000256" key="7">
    <source>
        <dbReference type="ARBA" id="ARBA00022915"/>
    </source>
</evidence>
<evidence type="ECO:0000313" key="16">
    <source>
        <dbReference type="EMBL" id="SCM80396.1"/>
    </source>
</evidence>
<evidence type="ECO:0000256" key="4">
    <source>
        <dbReference type="ARBA" id="ARBA00012086"/>
    </source>
</evidence>
<comment type="subunit">
    <text evidence="12">Homotetramer; dimer of dimers.</text>
</comment>
<keyword evidence="6 12" id="KW-0028">Amino-acid biosynthesis</keyword>
<evidence type="ECO:0000256" key="14">
    <source>
        <dbReference type="PIRSR" id="PIRSR001365-1"/>
    </source>
</evidence>
<dbReference type="InterPro" id="IPR002220">
    <property type="entry name" value="DapA-like"/>
</dbReference>
<dbReference type="InterPro" id="IPR005263">
    <property type="entry name" value="DapA"/>
</dbReference>
<dbReference type="NCBIfam" id="TIGR00674">
    <property type="entry name" value="dapA"/>
    <property type="match status" value="1"/>
</dbReference>
<dbReference type="PROSITE" id="PS00665">
    <property type="entry name" value="DHDPS_1"/>
    <property type="match status" value="1"/>
</dbReference>
<keyword evidence="5 12" id="KW-0963">Cytoplasm</keyword>